<evidence type="ECO:0000313" key="1">
    <source>
        <dbReference type="EMBL" id="VVM06916.1"/>
    </source>
</evidence>
<evidence type="ECO:0000313" key="2">
    <source>
        <dbReference type="Proteomes" id="UP000381693"/>
    </source>
</evidence>
<dbReference type="Proteomes" id="UP000381693">
    <property type="component" value="Unassembled WGS sequence"/>
</dbReference>
<dbReference type="AlphaFoldDB" id="A0A5E6MEX5"/>
<gene>
    <name evidence="1" type="ORF">MAMC_01340</name>
</gene>
<proteinExistence type="predicted"/>
<accession>A0A5E6MEX5</accession>
<dbReference type="OrthoDB" id="192145at2"/>
<organism evidence="1 2">
    <name type="scientific">Methylacidimicrobium cyclopophantes</name>
    <dbReference type="NCBI Taxonomy" id="1041766"/>
    <lineage>
        <taxon>Bacteria</taxon>
        <taxon>Pseudomonadati</taxon>
        <taxon>Verrucomicrobiota</taxon>
        <taxon>Methylacidimicrobium</taxon>
    </lineage>
</organism>
<keyword evidence="2" id="KW-1185">Reference proteome</keyword>
<dbReference type="EMBL" id="CABFUZ020000135">
    <property type="protein sequence ID" value="VVM06916.1"/>
    <property type="molecule type" value="Genomic_DNA"/>
</dbReference>
<name>A0A5E6MEX5_9BACT</name>
<protein>
    <submittedName>
        <fullName evidence="1">Uncharacterized protein</fullName>
    </submittedName>
</protein>
<reference evidence="1" key="1">
    <citation type="submission" date="2019-09" db="EMBL/GenBank/DDBJ databases">
        <authorList>
            <person name="Cremers G."/>
        </authorList>
    </citation>
    <scope>NUCLEOTIDE SEQUENCE [LARGE SCALE GENOMIC DNA]</scope>
    <source>
        <strain evidence="1">3B</strain>
    </source>
</reference>
<sequence>MKRKGREVLWSALVFCILVCCGIEARAGSVRWVAEKRPFPGPVFTLSQPSRPFEKHQGVSFYAAAPSFRWEVLGRLFYRGATEVWASPLGRSRLCAVAKEHGCDVLVLINRNLTYLGSPGNPRDIPISSGMRGWRPMEEFGPAKPHYRVDAFFLAGRREG</sequence>
<dbReference type="RefSeq" id="WP_142525350.1">
    <property type="nucleotide sequence ID" value="NZ_CABFUZ020000135.1"/>
</dbReference>
<comment type="caution">
    <text evidence="1">The sequence shown here is derived from an EMBL/GenBank/DDBJ whole genome shotgun (WGS) entry which is preliminary data.</text>
</comment>